<proteinExistence type="predicted"/>
<reference evidence="2 3" key="1">
    <citation type="submission" date="2017-10" db="EMBL/GenBank/DDBJ databases">
        <title>The draft genome sequence of Lewinella nigricans NBRC 102662.</title>
        <authorList>
            <person name="Wang K."/>
        </authorList>
    </citation>
    <scope>NUCLEOTIDE SEQUENCE [LARGE SCALE GENOMIC DNA]</scope>
    <source>
        <strain evidence="2 3">NBRC 102662</strain>
    </source>
</reference>
<comment type="caution">
    <text evidence="2">The sequence shown here is derived from an EMBL/GenBank/DDBJ whole genome shotgun (WGS) entry which is preliminary data.</text>
</comment>
<organism evidence="2 3">
    <name type="scientific">Flavilitoribacter nigricans (strain ATCC 23147 / DSM 23189 / NBRC 102662 / NCIMB 1420 / SS-2)</name>
    <name type="common">Lewinella nigricans</name>
    <dbReference type="NCBI Taxonomy" id="1122177"/>
    <lineage>
        <taxon>Bacteria</taxon>
        <taxon>Pseudomonadati</taxon>
        <taxon>Bacteroidota</taxon>
        <taxon>Saprospiria</taxon>
        <taxon>Saprospirales</taxon>
        <taxon>Lewinellaceae</taxon>
        <taxon>Flavilitoribacter</taxon>
    </lineage>
</organism>
<protein>
    <recommendedName>
        <fullName evidence="1">Phosphatidate phosphatase APP1 catalytic domain-containing protein</fullName>
    </recommendedName>
</protein>
<dbReference type="PANTHER" id="PTHR28208">
    <property type="entry name" value="PHOSPHATIDATE PHOSPHATASE APP1"/>
    <property type="match status" value="1"/>
</dbReference>
<dbReference type="Pfam" id="PF09949">
    <property type="entry name" value="APP1_cat"/>
    <property type="match status" value="1"/>
</dbReference>
<sequence length="369" mass="42943">MSWKNRLIEWLRPFDLMWDRLKRHWKNRRKSGSTSPIQLAVYRGFSSLTKTWIKGRVLEDRLIVARNEDSAWRNLVNTYKRFSSREIWGAEVEISLGEKRYHLQTDREGYFELETETPPGFIDPPDIWLHPDVTLVRTPWASIEETIAGEVLLPNRPQFGIISDIDDTIIRTGVTSRLMWRAIYRTILKNAGSRVIFKEASAFFRSMSAYCENPESFNPVFYVSNSPWNLYDLVNDFLALNHLPKGPILLRDLGLPAEPRTDGYRGHKYENIARIFRIYPELSFVLIGDSGEKDTDIYLEITQHFPGRVKAIYIRDVQHRGRTKRVRDLIENSGRAEVKLLNHFGDAVGHAEALGLLDSDVYRQLIEHP</sequence>
<dbReference type="Proteomes" id="UP000223913">
    <property type="component" value="Unassembled WGS sequence"/>
</dbReference>
<name>A0A2D0MX42_FLAN2</name>
<dbReference type="PANTHER" id="PTHR28208:SF3">
    <property type="entry name" value="PHOSPHATIDATE PHOSPHATASE APP1"/>
    <property type="match status" value="1"/>
</dbReference>
<dbReference type="InterPro" id="IPR019236">
    <property type="entry name" value="APP1_cat"/>
</dbReference>
<keyword evidence="3" id="KW-1185">Reference proteome</keyword>
<dbReference type="AlphaFoldDB" id="A0A2D0MX42"/>
<evidence type="ECO:0000313" key="3">
    <source>
        <dbReference type="Proteomes" id="UP000223913"/>
    </source>
</evidence>
<dbReference type="OrthoDB" id="9789875at2"/>
<dbReference type="GO" id="GO:0008195">
    <property type="term" value="F:phosphatidate phosphatase activity"/>
    <property type="evidence" value="ECO:0007669"/>
    <property type="project" value="InterPro"/>
</dbReference>
<dbReference type="EMBL" id="PDUD01000073">
    <property type="protein sequence ID" value="PHN00815.1"/>
    <property type="molecule type" value="Genomic_DNA"/>
</dbReference>
<evidence type="ECO:0000259" key="1">
    <source>
        <dbReference type="Pfam" id="PF09949"/>
    </source>
</evidence>
<evidence type="ECO:0000313" key="2">
    <source>
        <dbReference type="EMBL" id="PHN00815.1"/>
    </source>
</evidence>
<accession>A0A2D0MX42</accession>
<dbReference type="InterPro" id="IPR052935">
    <property type="entry name" value="Mg2+_PAP"/>
</dbReference>
<dbReference type="RefSeq" id="WP_099155764.1">
    <property type="nucleotide sequence ID" value="NZ_PDUD01000073.1"/>
</dbReference>
<gene>
    <name evidence="2" type="ORF">CRP01_40220</name>
</gene>
<feature type="domain" description="Phosphatidate phosphatase APP1 catalytic" evidence="1">
    <location>
        <begin position="159"/>
        <end position="316"/>
    </location>
</feature>